<organism evidence="3 4">
    <name type="scientific">Caldiarchaeum subterraneum</name>
    <dbReference type="NCBI Taxonomy" id="311458"/>
    <lineage>
        <taxon>Archaea</taxon>
        <taxon>Nitrososphaerota</taxon>
        <taxon>Candidatus Caldarchaeales</taxon>
        <taxon>Candidatus Caldarchaeaceae</taxon>
        <taxon>Candidatus Caldarchaeum</taxon>
    </lineage>
</organism>
<dbReference type="InterPro" id="IPR013083">
    <property type="entry name" value="Znf_RING/FYVE/PHD"/>
</dbReference>
<keyword evidence="1" id="KW-0812">Transmembrane</keyword>
<keyword evidence="1" id="KW-1133">Transmembrane helix</keyword>
<dbReference type="PROSITE" id="PS50089">
    <property type="entry name" value="ZF_RING_2"/>
    <property type="match status" value="1"/>
</dbReference>
<gene>
    <name evidence="3" type="ORF">EYH45_03510</name>
</gene>
<accession>A0A833E9M7</accession>
<dbReference type="EMBL" id="DQVM01000068">
    <property type="protein sequence ID" value="HIQ29612.1"/>
    <property type="molecule type" value="Genomic_DNA"/>
</dbReference>
<dbReference type="SUPFAM" id="SSF57850">
    <property type="entry name" value="RING/U-box"/>
    <property type="match status" value="1"/>
</dbReference>
<protein>
    <submittedName>
        <fullName evidence="3">RING-H2 finger protein</fullName>
    </submittedName>
</protein>
<evidence type="ECO:0000313" key="3">
    <source>
        <dbReference type="EMBL" id="HIQ29612.1"/>
    </source>
</evidence>
<name>A0A833E9M7_CALS0</name>
<reference evidence="3" key="1">
    <citation type="journal article" date="2020" name="ISME J.">
        <title>Gammaproteobacteria mediating utilization of methyl-, sulfur- and petroleum organic compounds in deep ocean hydrothermal plumes.</title>
        <authorList>
            <person name="Zhou Z."/>
            <person name="Liu Y."/>
            <person name="Pan J."/>
            <person name="Cron B.R."/>
            <person name="Toner B.M."/>
            <person name="Anantharaman K."/>
            <person name="Breier J.A."/>
            <person name="Dick G.J."/>
            <person name="Li M."/>
        </authorList>
    </citation>
    <scope>NUCLEOTIDE SEQUENCE</scope>
    <source>
        <strain evidence="3">SZUA-1515</strain>
    </source>
</reference>
<comment type="caution">
    <text evidence="3">The sequence shown here is derived from an EMBL/GenBank/DDBJ whole genome shotgun (WGS) entry which is preliminary data.</text>
</comment>
<feature type="transmembrane region" description="Helical" evidence="1">
    <location>
        <begin position="14"/>
        <end position="38"/>
    </location>
</feature>
<keyword evidence="1" id="KW-0472">Membrane</keyword>
<evidence type="ECO:0000259" key="2">
    <source>
        <dbReference type="PROSITE" id="PS50089"/>
    </source>
</evidence>
<feature type="domain" description="RING-type" evidence="2">
    <location>
        <begin position="202"/>
        <end position="241"/>
    </location>
</feature>
<evidence type="ECO:0000313" key="4">
    <source>
        <dbReference type="Proteomes" id="UP000608579"/>
    </source>
</evidence>
<evidence type="ECO:0000256" key="1">
    <source>
        <dbReference type="SAM" id="Phobius"/>
    </source>
</evidence>
<sequence>MMEEITPEEALARLFRLGIIVSLISVLHMLTLLLPWYVIDSSPFLRSYFLGYLSTESLIFSVAGGVMAGLGLLVSTFVSSLNKVRLIMAVMTFVGAALMLISPFYLLMVKIPALAVQGKLEWGFFPSVITPIAMLAIGFLIAKPGFSGEASYGGYVAPAVTPPVRAYTPRPAQFSPSVSEGVVRGAAASLVPADEVEPGTICSICYYEIEDADTAVKCSSCSMVFHRDCAESWVNLNGVCPNPNCQRPVTL</sequence>
<feature type="transmembrane region" description="Helical" evidence="1">
    <location>
        <begin position="122"/>
        <end position="142"/>
    </location>
</feature>
<feature type="transmembrane region" description="Helical" evidence="1">
    <location>
        <begin position="58"/>
        <end position="79"/>
    </location>
</feature>
<dbReference type="Pfam" id="PF13639">
    <property type="entry name" value="zf-RING_2"/>
    <property type="match status" value="1"/>
</dbReference>
<dbReference type="Proteomes" id="UP000608579">
    <property type="component" value="Unassembled WGS sequence"/>
</dbReference>
<dbReference type="InterPro" id="IPR001841">
    <property type="entry name" value="Znf_RING"/>
</dbReference>
<dbReference type="AlphaFoldDB" id="A0A833E9M7"/>
<dbReference type="Gene3D" id="3.30.40.10">
    <property type="entry name" value="Zinc/RING finger domain, C3HC4 (zinc finger)"/>
    <property type="match status" value="1"/>
</dbReference>
<proteinExistence type="predicted"/>
<feature type="transmembrane region" description="Helical" evidence="1">
    <location>
        <begin position="86"/>
        <end position="107"/>
    </location>
</feature>